<evidence type="ECO:0000313" key="7">
    <source>
        <dbReference type="EMBL" id="PPK46374.1"/>
    </source>
</evidence>
<protein>
    <submittedName>
        <fullName evidence="7">O-antigen/teichoic acid export membrane protein</fullName>
    </submittedName>
</protein>
<comment type="subcellular location">
    <subcellularLocation>
        <location evidence="1">Cell membrane</location>
        <topology evidence="1">Multi-pass membrane protein</topology>
    </subcellularLocation>
</comment>
<dbReference type="PANTHER" id="PTHR30250">
    <property type="entry name" value="PST FAMILY PREDICTED COLANIC ACID TRANSPORTER"/>
    <property type="match status" value="1"/>
</dbReference>
<feature type="transmembrane region" description="Helical" evidence="6">
    <location>
        <begin position="422"/>
        <end position="439"/>
    </location>
</feature>
<name>A0A2S6FVN6_9CLOT</name>
<reference evidence="7 8" key="1">
    <citation type="submission" date="2018-02" db="EMBL/GenBank/DDBJ databases">
        <title>Genomic Encyclopedia of Archaeal and Bacterial Type Strains, Phase II (KMG-II): from individual species to whole genera.</title>
        <authorList>
            <person name="Goeker M."/>
        </authorList>
    </citation>
    <scope>NUCLEOTIDE SEQUENCE [LARGE SCALE GENOMIC DNA]</scope>
    <source>
        <strain evidence="7 8">DSM 15099</strain>
    </source>
</reference>
<keyword evidence="3 6" id="KW-0812">Transmembrane</keyword>
<dbReference type="OrthoDB" id="9815702at2"/>
<evidence type="ECO:0000313" key="8">
    <source>
        <dbReference type="Proteomes" id="UP000239863"/>
    </source>
</evidence>
<evidence type="ECO:0000256" key="1">
    <source>
        <dbReference type="ARBA" id="ARBA00004651"/>
    </source>
</evidence>
<sequence>MSKSIAKNALYKVLLNIFNIIMPIIIATYTYRVMTKELIGRYTAAYTIFNYFFIFAGFGIYNYAIRELSKVRDNKKKMSQLFTSFFVIGLISNIVTIIAYIVFNYTLYRGTPVFPVHLILALNMISNIFYIEWANEALENYGFITLKTIIVRLVYAALLFLTVKSSEDFLIYVFLTTFSTFLNNIISYIYIKKGIGFDFSNIKIKRHIKFLLLVIVMSNGNVLYTQLDKVMLAHYVGEVSVAYYGVAHNVMSIINALVLSVVFVTIPRLSNIIASKDHEKYINLLNKITQTLFAFLFPVALGMFVLAEEIFVLFGGGEYAGGGPVLKIFCVYMVSLGMEAILTNQVMYVNRREKQLVPMIFMAGFINLILNYLLLKFNVFNEVTAIATTTVSSYILVMTQYIYTRKVLNIKFNLFKFKNFRYFLYALTFLPISFIYKSLISNMYIYIVAIIFTSGIVYTFCLFITKDEIWNTAINRFLPKIKGKFKR</sequence>
<feature type="transmembrane region" description="Helical" evidence="6">
    <location>
        <begin position="356"/>
        <end position="377"/>
    </location>
</feature>
<feature type="transmembrane region" description="Helical" evidence="6">
    <location>
        <begin position="143"/>
        <end position="163"/>
    </location>
</feature>
<accession>A0A2S6FVN6</accession>
<dbReference type="EMBL" id="PTIS01000016">
    <property type="protein sequence ID" value="PPK46374.1"/>
    <property type="molecule type" value="Genomic_DNA"/>
</dbReference>
<dbReference type="RefSeq" id="WP_104410442.1">
    <property type="nucleotide sequence ID" value="NZ_PTIS01000016.1"/>
</dbReference>
<feature type="transmembrane region" description="Helical" evidence="6">
    <location>
        <begin position="9"/>
        <end position="31"/>
    </location>
</feature>
<proteinExistence type="predicted"/>
<gene>
    <name evidence="7" type="ORF">BD821_11620</name>
</gene>
<feature type="transmembrane region" description="Helical" evidence="6">
    <location>
        <begin position="445"/>
        <end position="465"/>
    </location>
</feature>
<dbReference type="PANTHER" id="PTHR30250:SF11">
    <property type="entry name" value="O-ANTIGEN TRANSPORTER-RELATED"/>
    <property type="match status" value="1"/>
</dbReference>
<evidence type="ECO:0000256" key="5">
    <source>
        <dbReference type="ARBA" id="ARBA00023136"/>
    </source>
</evidence>
<evidence type="ECO:0000256" key="3">
    <source>
        <dbReference type="ARBA" id="ARBA00022692"/>
    </source>
</evidence>
<dbReference type="AlphaFoldDB" id="A0A2S6FVN6"/>
<evidence type="ECO:0000256" key="2">
    <source>
        <dbReference type="ARBA" id="ARBA00022475"/>
    </source>
</evidence>
<feature type="transmembrane region" description="Helical" evidence="6">
    <location>
        <begin position="247"/>
        <end position="270"/>
    </location>
</feature>
<dbReference type="Proteomes" id="UP000239863">
    <property type="component" value="Unassembled WGS sequence"/>
</dbReference>
<evidence type="ECO:0000256" key="4">
    <source>
        <dbReference type="ARBA" id="ARBA00022989"/>
    </source>
</evidence>
<evidence type="ECO:0000256" key="6">
    <source>
        <dbReference type="SAM" id="Phobius"/>
    </source>
</evidence>
<dbReference type="GO" id="GO:0005886">
    <property type="term" value="C:plasma membrane"/>
    <property type="evidence" value="ECO:0007669"/>
    <property type="project" value="UniProtKB-SubCell"/>
</dbReference>
<keyword evidence="2" id="KW-1003">Cell membrane</keyword>
<feature type="transmembrane region" description="Helical" evidence="6">
    <location>
        <begin position="210"/>
        <end position="227"/>
    </location>
</feature>
<comment type="caution">
    <text evidence="7">The sequence shown here is derived from an EMBL/GenBank/DDBJ whole genome shotgun (WGS) entry which is preliminary data.</text>
</comment>
<dbReference type="InterPro" id="IPR050833">
    <property type="entry name" value="Poly_Biosynth_Transport"/>
</dbReference>
<feature type="transmembrane region" description="Helical" evidence="6">
    <location>
        <begin position="383"/>
        <end position="402"/>
    </location>
</feature>
<keyword evidence="4 6" id="KW-1133">Transmembrane helix</keyword>
<feature type="transmembrane region" description="Helical" evidence="6">
    <location>
        <begin position="113"/>
        <end position="131"/>
    </location>
</feature>
<organism evidence="7 8">
    <name type="scientific">Clostridium algidicarnis DSM 15099</name>
    <dbReference type="NCBI Taxonomy" id="1121295"/>
    <lineage>
        <taxon>Bacteria</taxon>
        <taxon>Bacillati</taxon>
        <taxon>Bacillota</taxon>
        <taxon>Clostridia</taxon>
        <taxon>Eubacteriales</taxon>
        <taxon>Clostridiaceae</taxon>
        <taxon>Clostridium</taxon>
    </lineage>
</organism>
<feature type="transmembrane region" description="Helical" evidence="6">
    <location>
        <begin position="85"/>
        <end position="107"/>
    </location>
</feature>
<dbReference type="Pfam" id="PF01943">
    <property type="entry name" value="Polysacc_synt"/>
    <property type="match status" value="1"/>
</dbReference>
<keyword evidence="5 6" id="KW-0472">Membrane</keyword>
<feature type="transmembrane region" description="Helical" evidence="6">
    <location>
        <begin position="169"/>
        <end position="190"/>
    </location>
</feature>
<dbReference type="InterPro" id="IPR002797">
    <property type="entry name" value="Polysacc_synth"/>
</dbReference>
<feature type="transmembrane region" description="Helical" evidence="6">
    <location>
        <begin position="326"/>
        <end position="344"/>
    </location>
</feature>
<dbReference type="STRING" id="37659.GCA_000703125_01423"/>
<feature type="transmembrane region" description="Helical" evidence="6">
    <location>
        <begin position="43"/>
        <end position="64"/>
    </location>
</feature>
<feature type="transmembrane region" description="Helical" evidence="6">
    <location>
        <begin position="291"/>
        <end position="314"/>
    </location>
</feature>